<comment type="caution">
    <text evidence="4">The sequence shown here is derived from an EMBL/GenBank/DDBJ whole genome shotgun (WGS) entry which is preliminary data.</text>
</comment>
<comment type="similarity">
    <text evidence="1 2">Belongs to the fructosamine kinase family.</text>
</comment>
<protein>
    <submittedName>
        <fullName evidence="4">Fructosamine kinase family protein</fullName>
    </submittedName>
</protein>
<dbReference type="PANTHER" id="PTHR12149:SF8">
    <property type="entry name" value="PROTEIN-RIBULOSAMINE 3-KINASE"/>
    <property type="match status" value="1"/>
</dbReference>
<dbReference type="PIRSF" id="PIRSF006221">
    <property type="entry name" value="Ketosamine-3-kinase"/>
    <property type="match status" value="1"/>
</dbReference>
<accession>A0ABN1IMV3</accession>
<dbReference type="InterPro" id="IPR011009">
    <property type="entry name" value="Kinase-like_dom_sf"/>
</dbReference>
<dbReference type="PANTHER" id="PTHR12149">
    <property type="entry name" value="FRUCTOSAMINE 3 KINASE-RELATED PROTEIN"/>
    <property type="match status" value="1"/>
</dbReference>
<gene>
    <name evidence="4" type="ORF">GCM10009430_14870</name>
</gene>
<dbReference type="InterPro" id="IPR000719">
    <property type="entry name" value="Prot_kinase_dom"/>
</dbReference>
<feature type="domain" description="Protein kinase" evidence="3">
    <location>
        <begin position="18"/>
        <end position="283"/>
    </location>
</feature>
<evidence type="ECO:0000313" key="4">
    <source>
        <dbReference type="EMBL" id="GAA0717667.1"/>
    </source>
</evidence>
<dbReference type="RefSeq" id="WP_343911709.1">
    <property type="nucleotide sequence ID" value="NZ_BAAAGE010000001.1"/>
</dbReference>
<dbReference type="InterPro" id="IPR016477">
    <property type="entry name" value="Fructo-/Ketosamine-3-kinase"/>
</dbReference>
<evidence type="ECO:0000256" key="2">
    <source>
        <dbReference type="PIRNR" id="PIRNR006221"/>
    </source>
</evidence>
<evidence type="ECO:0000256" key="1">
    <source>
        <dbReference type="ARBA" id="ARBA00009460"/>
    </source>
</evidence>
<evidence type="ECO:0000313" key="5">
    <source>
        <dbReference type="Proteomes" id="UP001501758"/>
    </source>
</evidence>
<keyword evidence="5" id="KW-1185">Reference proteome</keyword>
<dbReference type="Proteomes" id="UP001501758">
    <property type="component" value="Unassembled WGS sequence"/>
</dbReference>
<dbReference type="SUPFAM" id="SSF56112">
    <property type="entry name" value="Protein kinase-like (PK-like)"/>
    <property type="match status" value="1"/>
</dbReference>
<dbReference type="Pfam" id="PF03881">
    <property type="entry name" value="Fructosamin_kin"/>
    <property type="match status" value="1"/>
</dbReference>
<keyword evidence="2 4" id="KW-0418">Kinase</keyword>
<dbReference type="GO" id="GO:0016301">
    <property type="term" value="F:kinase activity"/>
    <property type="evidence" value="ECO:0007669"/>
    <property type="project" value="UniProtKB-KW"/>
</dbReference>
<evidence type="ECO:0000259" key="3">
    <source>
        <dbReference type="PROSITE" id="PS50011"/>
    </source>
</evidence>
<sequence>MFSNHFIRYIEDLLDEEVKQKKPLTGGDINQVFFLETGTRKLVLKLNSLSDFPKMFEAEAIGLRELKNVNIFRTPNVIQYGHSEDTAFLLLEYIQSGKPVKNFWINFGEQLALVHQKSRPFFGFEIDNYIGNLPQYNTNCDSAAEFYITQRLYPQFTLASQKGFSFRNLDVFYNNIEKEIPKEGSSLIHGDLWNGNYIVDSDGNSCFIDPAVSYAPREMDIAMMHLFGGFDSQLFQTYEDIFPLQPNWKERIPLWQMYYLLVHLNIFGSSCYDRVKQILKVYT</sequence>
<name>A0ABN1IMV3_9FLAO</name>
<organism evidence="4 5">
    <name type="scientific">Aquimarina litoralis</name>
    <dbReference type="NCBI Taxonomy" id="584605"/>
    <lineage>
        <taxon>Bacteria</taxon>
        <taxon>Pseudomonadati</taxon>
        <taxon>Bacteroidota</taxon>
        <taxon>Flavobacteriia</taxon>
        <taxon>Flavobacteriales</taxon>
        <taxon>Flavobacteriaceae</taxon>
        <taxon>Aquimarina</taxon>
    </lineage>
</organism>
<reference evidence="4 5" key="1">
    <citation type="journal article" date="2019" name="Int. J. Syst. Evol. Microbiol.">
        <title>The Global Catalogue of Microorganisms (GCM) 10K type strain sequencing project: providing services to taxonomists for standard genome sequencing and annotation.</title>
        <authorList>
            <consortium name="The Broad Institute Genomics Platform"/>
            <consortium name="The Broad Institute Genome Sequencing Center for Infectious Disease"/>
            <person name="Wu L."/>
            <person name="Ma J."/>
        </authorList>
    </citation>
    <scope>NUCLEOTIDE SEQUENCE [LARGE SCALE GENOMIC DNA]</scope>
    <source>
        <strain evidence="4 5">JCM 15974</strain>
    </source>
</reference>
<dbReference type="Gene3D" id="3.30.200.20">
    <property type="entry name" value="Phosphorylase Kinase, domain 1"/>
    <property type="match status" value="1"/>
</dbReference>
<dbReference type="Gene3D" id="3.90.1200.10">
    <property type="match status" value="1"/>
</dbReference>
<dbReference type="PROSITE" id="PS50011">
    <property type="entry name" value="PROTEIN_KINASE_DOM"/>
    <property type="match status" value="1"/>
</dbReference>
<keyword evidence="2" id="KW-0808">Transferase</keyword>
<proteinExistence type="inferred from homology"/>
<dbReference type="EMBL" id="BAAAGE010000001">
    <property type="protein sequence ID" value="GAA0717667.1"/>
    <property type="molecule type" value="Genomic_DNA"/>
</dbReference>